<dbReference type="EMBL" id="LSSM01000130">
    <property type="protein sequence ID" value="OMJ29943.1"/>
    <property type="molecule type" value="Genomic_DNA"/>
</dbReference>
<evidence type="ECO:0000313" key="3">
    <source>
        <dbReference type="Proteomes" id="UP000187429"/>
    </source>
</evidence>
<dbReference type="EMBL" id="LSSM01002318">
    <property type="protein sequence ID" value="OMJ22172.1"/>
    <property type="molecule type" value="Genomic_DNA"/>
</dbReference>
<dbReference type="Proteomes" id="UP000187429">
    <property type="component" value="Unassembled WGS sequence"/>
</dbReference>
<evidence type="ECO:0000313" key="1">
    <source>
        <dbReference type="EMBL" id="OMJ22172.1"/>
    </source>
</evidence>
<sequence length="174" mass="19527">MFLKGLSLLERAVFAINNVFDSEKSRILIEINKHYFSLGVELPPWVDVPPPDPLFEDELPIEKHTSTSDEDTGNEIDSPHKLEKISLDSYSISIDNNSEVIYSNIHLSNSEPQLSGLSLVVVPASPTFKASSNPNESKLNNDIPLLKVTSDESEIGQKEKYRKLSSFKCKIWPL</sequence>
<comment type="caution">
    <text evidence="1">The sequence shown here is derived from an EMBL/GenBank/DDBJ whole genome shotgun (WGS) entry which is preliminary data.</text>
</comment>
<keyword evidence="3" id="KW-1185">Reference proteome</keyword>
<evidence type="ECO:0000313" key="2">
    <source>
        <dbReference type="EMBL" id="OMJ29943.1"/>
    </source>
</evidence>
<reference evidence="3" key="2">
    <citation type="submission" date="2017-01" db="EMBL/GenBank/DDBJ databases">
        <authorList>
            <person name="Wang Y."/>
            <person name="White M."/>
            <person name="Kvist S."/>
            <person name="Moncalvo J.-M."/>
        </authorList>
    </citation>
    <scope>NUCLEOTIDE SEQUENCE [LARGE SCALE GENOMIC DNA]</scope>
    <source>
        <strain evidence="3">ID-206-W2</strain>
    </source>
</reference>
<accession>A0A1R1Y5D9</accession>
<dbReference type="AlphaFoldDB" id="A0A1R1Y5D9"/>
<organism evidence="1 3">
    <name type="scientific">Smittium culicis</name>
    <dbReference type="NCBI Taxonomy" id="133412"/>
    <lineage>
        <taxon>Eukaryota</taxon>
        <taxon>Fungi</taxon>
        <taxon>Fungi incertae sedis</taxon>
        <taxon>Zoopagomycota</taxon>
        <taxon>Kickxellomycotina</taxon>
        <taxon>Harpellomycetes</taxon>
        <taxon>Harpellales</taxon>
        <taxon>Legeriomycetaceae</taxon>
        <taxon>Smittium</taxon>
    </lineage>
</organism>
<name>A0A1R1Y5D9_9FUNG</name>
<reference evidence="1" key="1">
    <citation type="submission" date="2017-01" db="EMBL/GenBank/DDBJ databases">
        <authorList>
            <person name="Mah S.A."/>
            <person name="Swanson W.J."/>
            <person name="Moy G.W."/>
            <person name="Vacquier V.D."/>
        </authorList>
    </citation>
    <scope>NUCLEOTIDE SEQUENCE [LARGE SCALE GENOMIC DNA]</scope>
    <source>
        <strain evidence="1">ID-206-W2</strain>
    </source>
</reference>
<proteinExistence type="predicted"/>
<gene>
    <name evidence="2" type="ORF">AYI69_g529</name>
    <name evidence="1" type="ORF">AYI69_g5498</name>
</gene>
<protein>
    <submittedName>
        <fullName evidence="1">Uncharacterized protein</fullName>
    </submittedName>
</protein>